<dbReference type="InterPro" id="IPR037057">
    <property type="entry name" value="DNA_rep_MutH/T2_RE_sf"/>
</dbReference>
<name>A0ABM8Z904_9LACO</name>
<accession>A0ABM8Z904</accession>
<keyword evidence="1" id="KW-0540">Nuclease</keyword>
<protein>
    <submittedName>
        <fullName evidence="5">Type-2 restriction enzyme Sau3AI</fullName>
        <ecNumber evidence="5">3.1.21.4</ecNumber>
    </submittedName>
</protein>
<evidence type="ECO:0000256" key="1">
    <source>
        <dbReference type="ARBA" id="ARBA00022722"/>
    </source>
</evidence>
<proteinExistence type="predicted"/>
<keyword evidence="2" id="KW-0255">Endonuclease</keyword>
<feature type="domain" description="DNA mismatch repair MutH/Type II restriction enzyme Sau3AI" evidence="4">
    <location>
        <begin position="55"/>
        <end position="163"/>
    </location>
</feature>
<dbReference type="RefSeq" id="WP_230098048.1">
    <property type="nucleotide sequence ID" value="NZ_CAKKNT010000003.1"/>
</dbReference>
<sequence length="485" mass="56104">MAGHVYTSQELITLLDKCKGLSLGTLDTQHLFDKVDVDRINGIAGNIIEQSVLQYESNSNQTPDLIVDDQPVELKTTGLKKTTRKPYYAAKERLTITAVSPRNIINEDFETSHFYQKTNRLLFIYYFYNSTKVVHATEYANFIFQDYQFFSFTGNDLAEIKREWTMIRDTYQQFVNDYKSDAARNQLRNLNYLEVVAKKTNPRIAISQKYFNVIVRQFFGEEFEPILKEVTSTSFEDTVIAMFKPFVGMTQAELGLKLGVVIPKQNPKAVNPQIARKILKLQTNVENAEEFQKAGIAVKVLTITENTGRIRRTKEALKIENFFDFTEIVNGEWDESKLHDYLFDTKFLLVVFELVNGVQIFRGVKFWQVPFADLDGLIKQTWLRTQNTLKHGVTLTYKPANSEKGYTVSNDLPAIADKTIMHVRPDAAKAAYQEDKRNAMYLPTPAHWVNRPDNLHEELSNDYMTKQAFWLNNEYMFKQVSDLVE</sequence>
<dbReference type="Gene3D" id="3.40.600.10">
    <property type="entry name" value="DNA mismatch repair MutH/Restriction endonuclease, type II"/>
    <property type="match status" value="2"/>
</dbReference>
<organism evidence="5 6">
    <name type="scientific">Periweissella ghanensis</name>
    <dbReference type="NCBI Taxonomy" id="467997"/>
    <lineage>
        <taxon>Bacteria</taxon>
        <taxon>Bacillati</taxon>
        <taxon>Bacillota</taxon>
        <taxon>Bacilli</taxon>
        <taxon>Lactobacillales</taxon>
        <taxon>Lactobacillaceae</taxon>
        <taxon>Periweissella</taxon>
    </lineage>
</organism>
<evidence type="ECO:0000313" key="5">
    <source>
        <dbReference type="EMBL" id="CAH0417939.1"/>
    </source>
</evidence>
<comment type="caution">
    <text evidence="5">The sequence shown here is derived from an EMBL/GenBank/DDBJ whole genome shotgun (WGS) entry which is preliminary data.</text>
</comment>
<dbReference type="InterPro" id="IPR011337">
    <property type="entry name" value="DNA_rep_MutH/RE_typeII_Sau3AI"/>
</dbReference>
<dbReference type="EC" id="3.1.21.4" evidence="5"/>
<dbReference type="GO" id="GO:0009036">
    <property type="term" value="F:type II site-specific deoxyribonuclease activity"/>
    <property type="evidence" value="ECO:0007669"/>
    <property type="project" value="UniProtKB-EC"/>
</dbReference>
<evidence type="ECO:0000256" key="3">
    <source>
        <dbReference type="ARBA" id="ARBA00022801"/>
    </source>
</evidence>
<evidence type="ECO:0000256" key="2">
    <source>
        <dbReference type="ARBA" id="ARBA00022759"/>
    </source>
</evidence>
<evidence type="ECO:0000259" key="4">
    <source>
        <dbReference type="SMART" id="SM00927"/>
    </source>
</evidence>
<dbReference type="SMART" id="SM00927">
    <property type="entry name" value="MutH"/>
    <property type="match status" value="1"/>
</dbReference>
<dbReference type="Proteomes" id="UP000789719">
    <property type="component" value="Unassembled WGS sequence"/>
</dbReference>
<dbReference type="InterPro" id="IPR011335">
    <property type="entry name" value="Restrct_endonuc-II-like"/>
</dbReference>
<gene>
    <name evidence="5" type="primary">sau3AIR</name>
    <name evidence="5" type="ORF">WGH24286_00355</name>
</gene>
<dbReference type="CDD" id="cd22355">
    <property type="entry name" value="Sau3AI_C"/>
    <property type="match status" value="1"/>
</dbReference>
<keyword evidence="3 5" id="KW-0378">Hydrolase</keyword>
<keyword evidence="6" id="KW-1185">Reference proteome</keyword>
<evidence type="ECO:0000313" key="6">
    <source>
        <dbReference type="Proteomes" id="UP000789719"/>
    </source>
</evidence>
<dbReference type="SUPFAM" id="SSF52980">
    <property type="entry name" value="Restriction endonuclease-like"/>
    <property type="match status" value="2"/>
</dbReference>
<dbReference type="Pfam" id="PF02976">
    <property type="entry name" value="MutH"/>
    <property type="match status" value="1"/>
</dbReference>
<reference evidence="5 6" key="1">
    <citation type="submission" date="2021-11" db="EMBL/GenBank/DDBJ databases">
        <authorList>
            <person name="Depoorter E."/>
        </authorList>
    </citation>
    <scope>NUCLEOTIDE SEQUENCE [LARGE SCALE GENOMIC DNA]</scope>
    <source>
        <strain evidence="5 6">LMG 24286</strain>
    </source>
</reference>
<dbReference type="EMBL" id="CAKKNT010000003">
    <property type="protein sequence ID" value="CAH0417939.1"/>
    <property type="molecule type" value="Genomic_DNA"/>
</dbReference>